<sequence>MNAIDLSCCQHCNSDISQSQRFCNNCGHRINHSNDKGSGTIKGTPCYNVINSRIKFCGSCGTKNDSYIPDTTIRKTTLISDNSFLSDHDSETEDKWVPHDIDSDIADDSSSNIDVTLNTSLNSANDVNQEDKWEPQTTEKGLSSKSDIQTVDNGRSSKSDIQTDKMVLSEQNGKQELGDTGISIENGNKEFFKSYAGSGSLR</sequence>
<evidence type="ECO:0000313" key="4">
    <source>
        <dbReference type="Proteomes" id="UP000596742"/>
    </source>
</evidence>
<feature type="region of interest" description="Disordered" evidence="1">
    <location>
        <begin position="126"/>
        <end position="184"/>
    </location>
</feature>
<reference evidence="3" key="1">
    <citation type="submission" date="2018-11" db="EMBL/GenBank/DDBJ databases">
        <authorList>
            <person name="Alioto T."/>
            <person name="Alioto T."/>
        </authorList>
    </citation>
    <scope>NUCLEOTIDE SEQUENCE</scope>
</reference>
<keyword evidence="4" id="KW-1185">Reference proteome</keyword>
<organism evidence="3 4">
    <name type="scientific">Mytilus galloprovincialis</name>
    <name type="common">Mediterranean mussel</name>
    <dbReference type="NCBI Taxonomy" id="29158"/>
    <lineage>
        <taxon>Eukaryota</taxon>
        <taxon>Metazoa</taxon>
        <taxon>Spiralia</taxon>
        <taxon>Lophotrochozoa</taxon>
        <taxon>Mollusca</taxon>
        <taxon>Bivalvia</taxon>
        <taxon>Autobranchia</taxon>
        <taxon>Pteriomorphia</taxon>
        <taxon>Mytilida</taxon>
        <taxon>Mytiloidea</taxon>
        <taxon>Mytilidae</taxon>
        <taxon>Mytilinae</taxon>
        <taxon>Mytilus</taxon>
    </lineage>
</organism>
<proteinExistence type="predicted"/>
<dbReference type="AlphaFoldDB" id="A0A8B6E9T6"/>
<comment type="caution">
    <text evidence="3">The sequence shown here is derived from an EMBL/GenBank/DDBJ whole genome shotgun (WGS) entry which is preliminary data.</text>
</comment>
<evidence type="ECO:0000256" key="1">
    <source>
        <dbReference type="SAM" id="MobiDB-lite"/>
    </source>
</evidence>
<gene>
    <name evidence="3" type="ORF">MGAL_10B054390</name>
</gene>
<dbReference type="InterPro" id="IPR025874">
    <property type="entry name" value="DZR"/>
</dbReference>
<evidence type="ECO:0000313" key="3">
    <source>
        <dbReference type="EMBL" id="VDI30814.1"/>
    </source>
</evidence>
<evidence type="ECO:0000259" key="2">
    <source>
        <dbReference type="Pfam" id="PF12773"/>
    </source>
</evidence>
<feature type="domain" description="DZANK-type" evidence="2">
    <location>
        <begin position="9"/>
        <end position="61"/>
    </location>
</feature>
<dbReference type="OrthoDB" id="10504249at2759"/>
<dbReference type="Pfam" id="PF12773">
    <property type="entry name" value="DZR"/>
    <property type="match status" value="1"/>
</dbReference>
<feature type="compositionally biased region" description="Polar residues" evidence="1">
    <location>
        <begin position="135"/>
        <end position="154"/>
    </location>
</feature>
<dbReference type="Proteomes" id="UP000596742">
    <property type="component" value="Unassembled WGS sequence"/>
</dbReference>
<accession>A0A8B6E9T6</accession>
<name>A0A8B6E9T6_MYTGA</name>
<protein>
    <recommendedName>
        <fullName evidence="2">DZANK-type domain-containing protein</fullName>
    </recommendedName>
</protein>
<dbReference type="EMBL" id="UYJE01004724">
    <property type="protein sequence ID" value="VDI30814.1"/>
    <property type="molecule type" value="Genomic_DNA"/>
</dbReference>